<dbReference type="GO" id="GO:0005743">
    <property type="term" value="C:mitochondrial inner membrane"/>
    <property type="evidence" value="ECO:0007669"/>
    <property type="project" value="UniProtKB-SubCell"/>
</dbReference>
<evidence type="ECO:0000256" key="7">
    <source>
        <dbReference type="ARBA" id="ARBA00023136"/>
    </source>
</evidence>
<dbReference type="GeneID" id="90074342"/>
<evidence type="ECO:0000256" key="4">
    <source>
        <dbReference type="ARBA" id="ARBA00022792"/>
    </source>
</evidence>
<dbReference type="EMBL" id="BTFZ01000011">
    <property type="protein sequence ID" value="GMM36367.1"/>
    <property type="molecule type" value="Genomic_DNA"/>
</dbReference>
<keyword evidence="8 10" id="KW-0143">Chaperone</keyword>
<dbReference type="InterPro" id="IPR012420">
    <property type="entry name" value="Cbp4"/>
</dbReference>
<dbReference type="AlphaFoldDB" id="A0AAV5QPB6"/>
<dbReference type="Pfam" id="PF07960">
    <property type="entry name" value="CBP4"/>
    <property type="match status" value="1"/>
</dbReference>
<keyword evidence="3" id="KW-0812">Transmembrane</keyword>
<evidence type="ECO:0000256" key="2">
    <source>
        <dbReference type="ARBA" id="ARBA00006780"/>
    </source>
</evidence>
<evidence type="ECO:0000313" key="13">
    <source>
        <dbReference type="Proteomes" id="UP001360560"/>
    </source>
</evidence>
<keyword evidence="11" id="KW-0175">Coiled coil</keyword>
<keyword evidence="7" id="KW-0472">Membrane</keyword>
<evidence type="ECO:0000256" key="5">
    <source>
        <dbReference type="ARBA" id="ARBA00022989"/>
    </source>
</evidence>
<comment type="subcellular location">
    <subcellularLocation>
        <location evidence="1 10">Mitochondrion inner membrane</location>
        <topology evidence="1 10">Single-pass membrane protein</topology>
    </subcellularLocation>
</comment>
<organism evidence="12 13">
    <name type="scientific">Saccharomycopsis crataegensis</name>
    <dbReference type="NCBI Taxonomy" id="43959"/>
    <lineage>
        <taxon>Eukaryota</taxon>
        <taxon>Fungi</taxon>
        <taxon>Dikarya</taxon>
        <taxon>Ascomycota</taxon>
        <taxon>Saccharomycotina</taxon>
        <taxon>Saccharomycetes</taxon>
        <taxon>Saccharomycopsidaceae</taxon>
        <taxon>Saccharomycopsis</taxon>
    </lineage>
</organism>
<evidence type="ECO:0000256" key="9">
    <source>
        <dbReference type="ARBA" id="ARBA00025413"/>
    </source>
</evidence>
<evidence type="ECO:0000256" key="6">
    <source>
        <dbReference type="ARBA" id="ARBA00023128"/>
    </source>
</evidence>
<feature type="coiled-coil region" evidence="11">
    <location>
        <begin position="107"/>
        <end position="134"/>
    </location>
</feature>
<reference evidence="12 13" key="1">
    <citation type="journal article" date="2023" name="Elife">
        <title>Identification of key yeast species and microbe-microbe interactions impacting larval growth of Drosophila in the wild.</title>
        <authorList>
            <person name="Mure A."/>
            <person name="Sugiura Y."/>
            <person name="Maeda R."/>
            <person name="Honda K."/>
            <person name="Sakurai N."/>
            <person name="Takahashi Y."/>
            <person name="Watada M."/>
            <person name="Katoh T."/>
            <person name="Gotoh A."/>
            <person name="Gotoh Y."/>
            <person name="Taniguchi I."/>
            <person name="Nakamura K."/>
            <person name="Hayashi T."/>
            <person name="Katayama T."/>
            <person name="Uemura T."/>
            <person name="Hattori Y."/>
        </authorList>
    </citation>
    <scope>NUCLEOTIDE SEQUENCE [LARGE SCALE GENOMIC DNA]</scope>
    <source>
        <strain evidence="12 13">SC-9</strain>
    </source>
</reference>
<gene>
    <name evidence="12" type="ORF">DASC09_036920</name>
</gene>
<dbReference type="Proteomes" id="UP001360560">
    <property type="component" value="Unassembled WGS sequence"/>
</dbReference>
<keyword evidence="4 10" id="KW-0999">Mitochondrion inner membrane</keyword>
<dbReference type="GO" id="GO:0034551">
    <property type="term" value="P:mitochondrial respiratory chain complex III assembly"/>
    <property type="evidence" value="ECO:0007669"/>
    <property type="project" value="TreeGrafter"/>
</dbReference>
<evidence type="ECO:0000256" key="3">
    <source>
        <dbReference type="ARBA" id="ARBA00022692"/>
    </source>
</evidence>
<name>A0AAV5QPB6_9ASCO</name>
<evidence type="ECO:0000313" key="12">
    <source>
        <dbReference type="EMBL" id="GMM36367.1"/>
    </source>
</evidence>
<keyword evidence="13" id="KW-1185">Reference proteome</keyword>
<comment type="caution">
    <text evidence="12">The sequence shown here is derived from an EMBL/GenBank/DDBJ whole genome shotgun (WGS) entry which is preliminary data.</text>
</comment>
<comment type="similarity">
    <text evidence="2 10">Belongs to the CBP4 family.</text>
</comment>
<comment type="function">
    <text evidence="9 10">Essential for the assembly of ubiquinol-cytochrome c reductase. It has a direct effect on the correct occurrence of the Rieske protein, core 4, core 5 and apocytochrome b.</text>
</comment>
<dbReference type="PANTHER" id="PTHR28202:SF1">
    <property type="entry name" value="ASSEMBLY FACTOR CBP4"/>
    <property type="match status" value="1"/>
</dbReference>
<protein>
    <recommendedName>
        <fullName evidence="10">Cytochrome b mRNA-processing protein 4</fullName>
    </recommendedName>
</protein>
<evidence type="ECO:0000256" key="8">
    <source>
        <dbReference type="ARBA" id="ARBA00023186"/>
    </source>
</evidence>
<evidence type="ECO:0000256" key="10">
    <source>
        <dbReference type="RuleBase" id="RU368005"/>
    </source>
</evidence>
<accession>A0AAV5QPB6</accession>
<sequence>MSETPLWMRWAKVNLVGAAIVGFGVLCFKYTTPSDEQLISRMSPEVRSQYEREKSLRRKEQEELIRIVKQTSASNDPIWMTGPIKSPLEHRAFQLKDKEKRERDVAAEEQQKELADIKKQIDEAQQTARLENEKAMASSGKGWLGWGK</sequence>
<evidence type="ECO:0000256" key="1">
    <source>
        <dbReference type="ARBA" id="ARBA00004434"/>
    </source>
</evidence>
<keyword evidence="6 10" id="KW-0496">Mitochondrion</keyword>
<evidence type="ECO:0000256" key="11">
    <source>
        <dbReference type="SAM" id="Coils"/>
    </source>
</evidence>
<keyword evidence="5" id="KW-1133">Transmembrane helix</keyword>
<proteinExistence type="inferred from homology"/>
<dbReference type="PANTHER" id="PTHR28202">
    <property type="entry name" value="ASSEMBLY FACTOR CBP4"/>
    <property type="match status" value="1"/>
</dbReference>
<dbReference type="RefSeq" id="XP_064853363.1">
    <property type="nucleotide sequence ID" value="XM_064997291.1"/>
</dbReference>